<gene>
    <name evidence="6" type="ORF">JIG36_32465</name>
</gene>
<dbReference type="PRINTS" id="PR00411">
    <property type="entry name" value="PNDRDTASEI"/>
</dbReference>
<keyword evidence="2" id="KW-0285">Flavoprotein</keyword>
<comment type="similarity">
    <text evidence="1">Belongs to the FAD-dependent oxidoreductase family.</text>
</comment>
<dbReference type="PANTHER" id="PTHR43735:SF3">
    <property type="entry name" value="FERROPTOSIS SUPPRESSOR PROTEIN 1"/>
    <property type="match status" value="1"/>
</dbReference>
<dbReference type="PANTHER" id="PTHR43735">
    <property type="entry name" value="APOPTOSIS-INDUCING FACTOR 1"/>
    <property type="match status" value="1"/>
</dbReference>
<reference evidence="6 7" key="1">
    <citation type="submission" date="2021-01" db="EMBL/GenBank/DDBJ databases">
        <title>Actinoplanes sp. nov. LDG1-06 isolated from lichen.</title>
        <authorList>
            <person name="Saeng-In P."/>
            <person name="Phongsopitanun W."/>
            <person name="Kanchanasin P."/>
            <person name="Yuki M."/>
            <person name="Kudo T."/>
            <person name="Ohkuma M."/>
            <person name="Tanasupawat S."/>
        </authorList>
    </citation>
    <scope>NUCLEOTIDE SEQUENCE [LARGE SCALE GENOMIC DNA]</scope>
    <source>
        <strain evidence="6 7">LDG1-06</strain>
    </source>
</reference>
<evidence type="ECO:0000256" key="3">
    <source>
        <dbReference type="ARBA" id="ARBA00022827"/>
    </source>
</evidence>
<organism evidence="6 7">
    <name type="scientific">Paractinoplanes ovalisporus</name>
    <dbReference type="NCBI Taxonomy" id="2810368"/>
    <lineage>
        <taxon>Bacteria</taxon>
        <taxon>Bacillati</taxon>
        <taxon>Actinomycetota</taxon>
        <taxon>Actinomycetes</taxon>
        <taxon>Micromonosporales</taxon>
        <taxon>Micromonosporaceae</taxon>
        <taxon>Paractinoplanes</taxon>
    </lineage>
</organism>
<dbReference type="InterPro" id="IPR036188">
    <property type="entry name" value="FAD/NAD-bd_sf"/>
</dbReference>
<dbReference type="InterPro" id="IPR023753">
    <property type="entry name" value="FAD/NAD-binding_dom"/>
</dbReference>
<keyword evidence="4" id="KW-0560">Oxidoreductase</keyword>
<feature type="domain" description="FAD/NAD(P)-binding" evidence="5">
    <location>
        <begin position="2"/>
        <end position="267"/>
    </location>
</feature>
<evidence type="ECO:0000313" key="6">
    <source>
        <dbReference type="EMBL" id="MBM2620240.1"/>
    </source>
</evidence>
<accession>A0ABS2AKD3</accession>
<sequence length="350" mass="36721">MVGGGYGGITVAKALDDVARVTLVEPRANFVHNVAALRAVVDPSWAERIFIPYGGMLVHGDVRRDRAVAVREGTVELASGDVLTADYVVLATGSSYPFPAKIEDDGPQRLHELHTALLGAGSVLLIGAGPVGIEFAGEIKAAWPEKRVIVADRSAELMPGDFPEEFRVRLREQIDEMGIELRLGVDAAEIETDLSFRCYGAEVNTDYLGGGRVDVAPHGGGRVDVAPHGGGRVDVAPHGGRGVEVTPELRVRGSGTMFAVGDITALPELKMARLAGMHAEVVAANIRSLLAGGTADRTYAPQPDAIVLPLGPKGGVTFSPEVGVLGAAESAAIKDGFYLDMYRELLGANG</sequence>
<dbReference type="SUPFAM" id="SSF51905">
    <property type="entry name" value="FAD/NAD(P)-binding domain"/>
    <property type="match status" value="1"/>
</dbReference>
<name>A0ABS2AKD3_9ACTN</name>
<dbReference type="EMBL" id="JAENHP010000013">
    <property type="protein sequence ID" value="MBM2620240.1"/>
    <property type="molecule type" value="Genomic_DNA"/>
</dbReference>
<evidence type="ECO:0000256" key="1">
    <source>
        <dbReference type="ARBA" id="ARBA00006442"/>
    </source>
</evidence>
<evidence type="ECO:0000256" key="2">
    <source>
        <dbReference type="ARBA" id="ARBA00022630"/>
    </source>
</evidence>
<comment type="caution">
    <text evidence="6">The sequence shown here is derived from an EMBL/GenBank/DDBJ whole genome shotgun (WGS) entry which is preliminary data.</text>
</comment>
<evidence type="ECO:0000256" key="4">
    <source>
        <dbReference type="ARBA" id="ARBA00023002"/>
    </source>
</evidence>
<dbReference type="PRINTS" id="PR00368">
    <property type="entry name" value="FADPNR"/>
</dbReference>
<keyword evidence="7" id="KW-1185">Reference proteome</keyword>
<evidence type="ECO:0000259" key="5">
    <source>
        <dbReference type="Pfam" id="PF07992"/>
    </source>
</evidence>
<dbReference type="Pfam" id="PF07992">
    <property type="entry name" value="Pyr_redox_2"/>
    <property type="match status" value="1"/>
</dbReference>
<dbReference type="Gene3D" id="3.50.50.100">
    <property type="match status" value="1"/>
</dbReference>
<keyword evidence="3" id="KW-0274">FAD</keyword>
<dbReference type="Proteomes" id="UP000632138">
    <property type="component" value="Unassembled WGS sequence"/>
</dbReference>
<evidence type="ECO:0000313" key="7">
    <source>
        <dbReference type="Proteomes" id="UP000632138"/>
    </source>
</evidence>
<protein>
    <submittedName>
        <fullName evidence="6">FAD-dependent oxidoreductase</fullName>
    </submittedName>
</protein>
<proteinExistence type="inferred from homology"/>